<evidence type="ECO:0000256" key="2">
    <source>
        <dbReference type="ARBA" id="ARBA00007092"/>
    </source>
</evidence>
<keyword evidence="17" id="KW-1185">Reference proteome</keyword>
<proteinExistence type="inferred from homology"/>
<dbReference type="Pfam" id="PF06839">
    <property type="entry name" value="Zn_ribbon_GRF"/>
    <property type="match status" value="1"/>
</dbReference>
<sequence length="690" mass="72717">MRIVSWNVNGLKSVRGYRPWYALPDWAACLELLGADMACVQEVKATRRALDGERGLMAPAGWTTFADLHPQRGYSGTATYVRSAACRPCAAEPGITGAARTPDGLALPPLAQPLACDDALWAQLDAEGRATVVDCGLFVLFNLYCPNETDETRREYKLTYNAALAARVEALLAAGREVIVVGDLNIAREPIDHCDHAGKTPRDAYLAAHPARAWLDSWLLPAPTGRLHDVTRELFPRRAGMYTVWNTLIDARPSNYGTRLDYTLVSPGLRRWVKGADIAPDVFGSDHCPVWLDLHDELVVDGERLVLRDLLGAHGTHKLPATATSNWPEFNQRNIRSFFGAPRVAAAVASAAGPESTPASASEPENAPVAASALEAPAAPRSPTLADAFAALRDSEGSAAHAVPAVGELAASSAPVTASPVAAIAQQAPRATVSPQNTRPAAPRPSASPSPSAPRGKATAKGSKATSKGKTAQAGQRKLMAFFGSGAGSSAKAAESAAAPLADASSSTVDASSAAQQAAMAPDGEAFGVANSSAPTAAELAASTSDGGLEDDDGPSTAAARVEASLAWGSIFKPPPAPRCVVHREETRAWTVNKSGPNHGRKFYLCSRPVGPGYEREGRERIDINPEYRCDYFKWASDVRASSCGRENSAAAGQQSLREVAGSAPRLGSGEKRSTAEAERRGSPHKRFRM</sequence>
<feature type="domain" description="GRF-type" evidence="15">
    <location>
        <begin position="580"/>
        <end position="639"/>
    </location>
</feature>
<feature type="region of interest" description="Disordered" evidence="14">
    <location>
        <begin position="354"/>
        <end position="378"/>
    </location>
</feature>
<feature type="binding site" evidence="10">
    <location>
        <position position="183"/>
    </location>
    <ligand>
        <name>Mg(2+)</name>
        <dbReference type="ChEBI" id="CHEBI:18420"/>
        <label>1</label>
    </ligand>
</feature>
<evidence type="ECO:0000256" key="14">
    <source>
        <dbReference type="SAM" id="MobiDB-lite"/>
    </source>
</evidence>
<feature type="compositionally biased region" description="Low complexity" evidence="14">
    <location>
        <begin position="367"/>
        <end position="378"/>
    </location>
</feature>
<feature type="site" description="Interaction with DNA substrate" evidence="11">
    <location>
        <position position="287"/>
    </location>
</feature>
<dbReference type="RefSeq" id="XP_025600171.1">
    <property type="nucleotide sequence ID" value="XM_025740516.1"/>
</dbReference>
<feature type="active site" description="Proton donor/acceptor" evidence="9">
    <location>
        <position position="183"/>
    </location>
</feature>
<keyword evidence="8" id="KW-0539">Nucleus</keyword>
<keyword evidence="13" id="KW-0234">DNA repair</keyword>
<evidence type="ECO:0000259" key="15">
    <source>
        <dbReference type="PROSITE" id="PS51999"/>
    </source>
</evidence>
<feature type="site" description="Transition state stabilizer" evidence="11">
    <location>
        <position position="185"/>
    </location>
</feature>
<dbReference type="GO" id="GO:0006284">
    <property type="term" value="P:base-excision repair"/>
    <property type="evidence" value="ECO:0007669"/>
    <property type="project" value="TreeGrafter"/>
</dbReference>
<reference evidence="16 17" key="1">
    <citation type="journal article" date="2018" name="Mol. Biol. Evol.">
        <title>Broad Genomic Sampling Reveals a Smut Pathogenic Ancestry of the Fungal Clade Ustilaginomycotina.</title>
        <authorList>
            <person name="Kijpornyongpan T."/>
            <person name="Mondo S.J."/>
            <person name="Barry K."/>
            <person name="Sandor L."/>
            <person name="Lee J."/>
            <person name="Lipzen A."/>
            <person name="Pangilinan J."/>
            <person name="LaButti K."/>
            <person name="Hainaut M."/>
            <person name="Henrissat B."/>
            <person name="Grigoriev I.V."/>
            <person name="Spatafora J.W."/>
            <person name="Aime M.C."/>
        </authorList>
    </citation>
    <scope>NUCLEOTIDE SEQUENCE [LARGE SCALE GENOMIC DNA]</scope>
    <source>
        <strain evidence="16 17">MCA 4186</strain>
    </source>
</reference>
<feature type="compositionally biased region" description="Pro residues" evidence="14">
    <location>
        <begin position="442"/>
        <end position="452"/>
    </location>
</feature>
<comment type="cofactor">
    <cofactor evidence="10 13">
        <name>Mg(2+)</name>
        <dbReference type="ChEBI" id="CHEBI:18420"/>
    </cofactor>
    <cofactor evidence="10 13">
        <name>Mn(2+)</name>
        <dbReference type="ChEBI" id="CHEBI:29035"/>
    </cofactor>
    <text evidence="10 13">Probably binds two magnesium or manganese ions per subunit.</text>
</comment>
<dbReference type="InterPro" id="IPR005135">
    <property type="entry name" value="Endo/exonuclease/phosphatase"/>
</dbReference>
<evidence type="ECO:0000256" key="5">
    <source>
        <dbReference type="ARBA" id="ARBA00022801"/>
    </source>
</evidence>
<dbReference type="CDD" id="cd09088">
    <property type="entry name" value="Ape2-like_AP-endo"/>
    <property type="match status" value="1"/>
</dbReference>
<dbReference type="PROSITE" id="PS00728">
    <property type="entry name" value="AP_NUCLEASE_F1_3"/>
    <property type="match status" value="1"/>
</dbReference>
<dbReference type="EC" id="3.1.-.-" evidence="13"/>
<evidence type="ECO:0000313" key="16">
    <source>
        <dbReference type="EMBL" id="PWN99892.1"/>
    </source>
</evidence>
<organism evidence="16 17">
    <name type="scientific">Tilletiopsis washingtonensis</name>
    <dbReference type="NCBI Taxonomy" id="58919"/>
    <lineage>
        <taxon>Eukaryota</taxon>
        <taxon>Fungi</taxon>
        <taxon>Dikarya</taxon>
        <taxon>Basidiomycota</taxon>
        <taxon>Ustilaginomycotina</taxon>
        <taxon>Exobasidiomycetes</taxon>
        <taxon>Entylomatales</taxon>
        <taxon>Entylomatales incertae sedis</taxon>
        <taxon>Tilletiopsis</taxon>
    </lineage>
</organism>
<dbReference type="GO" id="GO:0008311">
    <property type="term" value="F:double-stranded DNA 3'-5' DNA exonuclease activity"/>
    <property type="evidence" value="ECO:0007669"/>
    <property type="project" value="TreeGrafter"/>
</dbReference>
<evidence type="ECO:0000256" key="9">
    <source>
        <dbReference type="PIRSR" id="PIRSR604808-1"/>
    </source>
</evidence>
<feature type="binding site" evidence="10">
    <location>
        <position position="42"/>
    </location>
    <ligand>
        <name>Mg(2+)</name>
        <dbReference type="ChEBI" id="CHEBI:18420"/>
        <label>1</label>
    </ligand>
</feature>
<feature type="region of interest" description="Disordered" evidence="14">
    <location>
        <begin position="427"/>
        <end position="474"/>
    </location>
</feature>
<feature type="site" description="Important for catalytic activity" evidence="11">
    <location>
        <position position="261"/>
    </location>
</feature>
<dbReference type="GO" id="GO:0008081">
    <property type="term" value="F:phosphoric diester hydrolase activity"/>
    <property type="evidence" value="ECO:0007669"/>
    <property type="project" value="TreeGrafter"/>
</dbReference>
<feature type="region of interest" description="Disordered" evidence="14">
    <location>
        <begin position="645"/>
        <end position="690"/>
    </location>
</feature>
<keyword evidence="5" id="KW-0378">Hydrolase</keyword>
<dbReference type="Proteomes" id="UP000245946">
    <property type="component" value="Unassembled WGS sequence"/>
</dbReference>
<evidence type="ECO:0000256" key="12">
    <source>
        <dbReference type="PROSITE-ProRule" id="PRU01343"/>
    </source>
</evidence>
<keyword evidence="3 10" id="KW-0479">Metal-binding</keyword>
<dbReference type="InterPro" id="IPR036691">
    <property type="entry name" value="Endo/exonu/phosph_ase_sf"/>
</dbReference>
<evidence type="ECO:0000256" key="10">
    <source>
        <dbReference type="PIRSR" id="PIRSR604808-2"/>
    </source>
</evidence>
<comment type="cofactor">
    <cofactor evidence="1">
        <name>Mn(2+)</name>
        <dbReference type="ChEBI" id="CHEBI:29035"/>
    </cofactor>
</comment>
<dbReference type="PANTHER" id="PTHR22748:SF4">
    <property type="entry name" value="DNA-(APURINIC OR APYRIMIDINIC SITE) ENDONUCLEASE 2"/>
    <property type="match status" value="1"/>
</dbReference>
<gene>
    <name evidence="16" type="ORF">FA09DRAFT_305895</name>
</gene>
<dbReference type="InterPro" id="IPR010666">
    <property type="entry name" value="Znf_GRF"/>
</dbReference>
<feature type="binding site" evidence="10">
    <location>
        <position position="287"/>
    </location>
    <ligand>
        <name>Mg(2+)</name>
        <dbReference type="ChEBI" id="CHEBI:18420"/>
        <label>1</label>
    </ligand>
</feature>
<evidence type="ECO:0000256" key="6">
    <source>
        <dbReference type="ARBA" id="ARBA00022833"/>
    </source>
</evidence>
<dbReference type="InterPro" id="IPR020848">
    <property type="entry name" value="AP_endonuclease_F1_CS"/>
</dbReference>
<evidence type="ECO:0000256" key="11">
    <source>
        <dbReference type="PIRSR" id="PIRSR604808-3"/>
    </source>
</evidence>
<dbReference type="GO" id="GO:0003677">
    <property type="term" value="F:DNA binding"/>
    <property type="evidence" value="ECO:0007669"/>
    <property type="project" value="InterPro"/>
</dbReference>
<dbReference type="GO" id="GO:0003906">
    <property type="term" value="F:DNA-(apurinic or apyrimidinic site) endonuclease activity"/>
    <property type="evidence" value="ECO:0007669"/>
    <property type="project" value="TreeGrafter"/>
</dbReference>
<keyword evidence="6" id="KW-0862">Zinc</keyword>
<dbReference type="EMBL" id="KZ819287">
    <property type="protein sequence ID" value="PWN99892.1"/>
    <property type="molecule type" value="Genomic_DNA"/>
</dbReference>
<evidence type="ECO:0000256" key="4">
    <source>
        <dbReference type="ARBA" id="ARBA00022771"/>
    </source>
</evidence>
<evidence type="ECO:0000256" key="1">
    <source>
        <dbReference type="ARBA" id="ARBA00001936"/>
    </source>
</evidence>
<keyword evidence="4 12" id="KW-0863">Zinc-finger</keyword>
<dbReference type="AlphaFoldDB" id="A0A316ZG43"/>
<dbReference type="GeneID" id="37268062"/>
<name>A0A316ZG43_9BASI</name>
<protein>
    <recommendedName>
        <fullName evidence="13">DNA-(apurinic or apyrimidinic site) endonuclease</fullName>
        <ecNumber evidence="13">3.1.-.-</ecNumber>
    </recommendedName>
</protein>
<dbReference type="SUPFAM" id="SSF56219">
    <property type="entry name" value="DNase I-like"/>
    <property type="match status" value="1"/>
</dbReference>
<dbReference type="STRING" id="58919.A0A316ZG43"/>
<dbReference type="NCBIfam" id="TIGR00633">
    <property type="entry name" value="xth"/>
    <property type="match status" value="1"/>
</dbReference>
<evidence type="ECO:0000256" key="3">
    <source>
        <dbReference type="ARBA" id="ARBA00022723"/>
    </source>
</evidence>
<feature type="compositionally biased region" description="Low complexity" evidence="14">
    <location>
        <begin position="453"/>
        <end position="472"/>
    </location>
</feature>
<dbReference type="PROSITE" id="PS51999">
    <property type="entry name" value="ZF_GRF"/>
    <property type="match status" value="1"/>
</dbReference>
<dbReference type="Pfam" id="PF03372">
    <property type="entry name" value="Exo_endo_phos"/>
    <property type="match status" value="1"/>
</dbReference>
<comment type="similarity">
    <text evidence="2 13">Belongs to the DNA repair enzymes AP/ExoA family.</text>
</comment>
<dbReference type="InterPro" id="IPR004808">
    <property type="entry name" value="AP_endonuc_1"/>
</dbReference>
<accession>A0A316ZG43</accession>
<feature type="compositionally biased region" description="Basic and acidic residues" evidence="14">
    <location>
        <begin position="669"/>
        <end position="682"/>
    </location>
</feature>
<keyword evidence="13" id="KW-0227">DNA damage</keyword>
<dbReference type="PANTHER" id="PTHR22748">
    <property type="entry name" value="AP ENDONUCLEASE"/>
    <property type="match status" value="1"/>
</dbReference>
<dbReference type="OrthoDB" id="391817at2759"/>
<feature type="binding site" evidence="10">
    <location>
        <position position="7"/>
    </location>
    <ligand>
        <name>Mg(2+)</name>
        <dbReference type="ChEBI" id="CHEBI:18420"/>
        <label>1</label>
    </ligand>
</feature>
<feature type="region of interest" description="Disordered" evidence="14">
    <location>
        <begin position="538"/>
        <end position="558"/>
    </location>
</feature>
<feature type="binding site" evidence="10">
    <location>
        <position position="286"/>
    </location>
    <ligand>
        <name>Mg(2+)</name>
        <dbReference type="ChEBI" id="CHEBI:18420"/>
        <label>1</label>
    </ligand>
</feature>
<feature type="active site" description="Proton acceptor" evidence="9">
    <location>
        <position position="287"/>
    </location>
</feature>
<feature type="binding site" evidence="10">
    <location>
        <position position="185"/>
    </location>
    <ligand>
        <name>Mg(2+)</name>
        <dbReference type="ChEBI" id="CHEBI:18420"/>
        <label>1</label>
    </ligand>
</feature>
<evidence type="ECO:0000256" key="8">
    <source>
        <dbReference type="ARBA" id="ARBA00023242"/>
    </source>
</evidence>
<evidence type="ECO:0000256" key="13">
    <source>
        <dbReference type="RuleBase" id="RU362131"/>
    </source>
</evidence>
<dbReference type="GO" id="GO:0008270">
    <property type="term" value="F:zinc ion binding"/>
    <property type="evidence" value="ECO:0007669"/>
    <property type="project" value="UniProtKB-KW"/>
</dbReference>
<keyword evidence="10" id="KW-0464">Manganese</keyword>
<feature type="active site" evidence="9">
    <location>
        <position position="144"/>
    </location>
</feature>
<evidence type="ECO:0000256" key="7">
    <source>
        <dbReference type="ARBA" id="ARBA00022842"/>
    </source>
</evidence>
<evidence type="ECO:0000313" key="17">
    <source>
        <dbReference type="Proteomes" id="UP000245946"/>
    </source>
</evidence>
<dbReference type="GO" id="GO:0005634">
    <property type="term" value="C:nucleus"/>
    <property type="evidence" value="ECO:0007669"/>
    <property type="project" value="TreeGrafter"/>
</dbReference>
<dbReference type="PROSITE" id="PS51435">
    <property type="entry name" value="AP_NUCLEASE_F1_4"/>
    <property type="match status" value="1"/>
</dbReference>
<keyword evidence="7 10" id="KW-0460">Magnesium</keyword>
<dbReference type="Gene3D" id="3.60.10.10">
    <property type="entry name" value="Endonuclease/exonuclease/phosphatase"/>
    <property type="match status" value="1"/>
</dbReference>